<organism evidence="1 2">
    <name type="scientific">Candidatus Magasanikbacteria bacterium CG10_big_fil_rev_8_21_14_0_10_40_10</name>
    <dbReference type="NCBI Taxonomy" id="1974648"/>
    <lineage>
        <taxon>Bacteria</taxon>
        <taxon>Candidatus Magasanikiibacteriota</taxon>
    </lineage>
</organism>
<evidence type="ECO:0000313" key="2">
    <source>
        <dbReference type="Proteomes" id="UP000231183"/>
    </source>
</evidence>
<dbReference type="AlphaFoldDB" id="A0A2M6W4H3"/>
<sequence length="248" mass="28364">MSGDQIKLMGNWRKILNSRDRISGRNRDLEYSWDAYDKGLQDYSIFFEKVCPDKKAGLKLFVENTLSDRRGQAVGVDVGGPGLMLFQGFDPNFFYKTIGAILLKRYEYSEILDEKHTIIEADCLKARGLRRLKNSLGGDGKVDILFERMLGGIKNYPASPEYLWSLLNNLYKLLRTGGMMFAQSPDLRGKEDKQNIQNWLDNLQNNSCGSLELKHASMPSMVHNVPKEDVYEIIYLRKLEGAPDDLPR</sequence>
<reference evidence="2" key="1">
    <citation type="submission" date="2017-09" db="EMBL/GenBank/DDBJ databases">
        <title>Depth-based differentiation of microbial function through sediment-hosted aquifers and enrichment of novel symbionts in the deep terrestrial subsurface.</title>
        <authorList>
            <person name="Probst A.J."/>
            <person name="Ladd B."/>
            <person name="Jarett J.K."/>
            <person name="Geller-Mcgrath D.E."/>
            <person name="Sieber C.M.K."/>
            <person name="Emerson J.B."/>
            <person name="Anantharaman K."/>
            <person name="Thomas B.C."/>
            <person name="Malmstrom R."/>
            <person name="Stieglmeier M."/>
            <person name="Klingl A."/>
            <person name="Woyke T."/>
            <person name="Ryan C.M."/>
            <person name="Banfield J.F."/>
        </authorList>
    </citation>
    <scope>NUCLEOTIDE SEQUENCE [LARGE SCALE GENOMIC DNA]</scope>
</reference>
<evidence type="ECO:0008006" key="3">
    <source>
        <dbReference type="Google" id="ProtNLM"/>
    </source>
</evidence>
<comment type="caution">
    <text evidence="1">The sequence shown here is derived from an EMBL/GenBank/DDBJ whole genome shotgun (WGS) entry which is preliminary data.</text>
</comment>
<name>A0A2M6W4H3_9BACT</name>
<dbReference type="EMBL" id="PFBX01000013">
    <property type="protein sequence ID" value="PIT87689.1"/>
    <property type="molecule type" value="Genomic_DNA"/>
</dbReference>
<proteinExistence type="predicted"/>
<accession>A0A2M6W4H3</accession>
<evidence type="ECO:0000313" key="1">
    <source>
        <dbReference type="EMBL" id="PIT87689.1"/>
    </source>
</evidence>
<protein>
    <recommendedName>
        <fullName evidence="3">Methyltransferase type 11 domain-containing protein</fullName>
    </recommendedName>
</protein>
<dbReference type="Proteomes" id="UP000231183">
    <property type="component" value="Unassembled WGS sequence"/>
</dbReference>
<gene>
    <name evidence="1" type="ORF">COU31_01440</name>
</gene>